<evidence type="ECO:0000313" key="5">
    <source>
        <dbReference type="EMBL" id="TQV82443.1"/>
    </source>
</evidence>
<gene>
    <name evidence="5" type="ORF">FKG94_06770</name>
</gene>
<evidence type="ECO:0000256" key="2">
    <source>
        <dbReference type="ARBA" id="ARBA00023125"/>
    </source>
</evidence>
<dbReference type="PRINTS" id="PR00455">
    <property type="entry name" value="HTHTETR"/>
</dbReference>
<dbReference type="Pfam" id="PF00440">
    <property type="entry name" value="TetR_N"/>
    <property type="match status" value="1"/>
</dbReference>
<evidence type="ECO:0000313" key="6">
    <source>
        <dbReference type="Proteomes" id="UP000319732"/>
    </source>
</evidence>
<keyword evidence="2 3" id="KW-0238">DNA-binding</keyword>
<organism evidence="5 6">
    <name type="scientific">Exilibacterium tricleocarpae</name>
    <dbReference type="NCBI Taxonomy" id="2591008"/>
    <lineage>
        <taxon>Bacteria</taxon>
        <taxon>Pseudomonadati</taxon>
        <taxon>Pseudomonadota</taxon>
        <taxon>Gammaproteobacteria</taxon>
        <taxon>Cellvibrionales</taxon>
        <taxon>Cellvibrionaceae</taxon>
        <taxon>Exilibacterium</taxon>
    </lineage>
</organism>
<dbReference type="SUPFAM" id="SSF48498">
    <property type="entry name" value="Tetracyclin repressor-like, C-terminal domain"/>
    <property type="match status" value="1"/>
</dbReference>
<dbReference type="Gene3D" id="1.10.357.10">
    <property type="entry name" value="Tetracycline Repressor, domain 2"/>
    <property type="match status" value="1"/>
</dbReference>
<feature type="DNA-binding region" description="H-T-H motif" evidence="3">
    <location>
        <begin position="40"/>
        <end position="59"/>
    </location>
</feature>
<dbReference type="PANTHER" id="PTHR30055">
    <property type="entry name" value="HTH-TYPE TRANSCRIPTIONAL REGULATOR RUTR"/>
    <property type="match status" value="1"/>
</dbReference>
<dbReference type="PROSITE" id="PS50977">
    <property type="entry name" value="HTH_TETR_2"/>
    <property type="match status" value="1"/>
</dbReference>
<dbReference type="SUPFAM" id="SSF46689">
    <property type="entry name" value="Homeodomain-like"/>
    <property type="match status" value="1"/>
</dbReference>
<proteinExistence type="predicted"/>
<dbReference type="GO" id="GO:0003700">
    <property type="term" value="F:DNA-binding transcription factor activity"/>
    <property type="evidence" value="ECO:0007669"/>
    <property type="project" value="TreeGrafter"/>
</dbReference>
<dbReference type="AlphaFoldDB" id="A0A545TZ30"/>
<comment type="caution">
    <text evidence="5">The sequence shown here is derived from an EMBL/GenBank/DDBJ whole genome shotgun (WGS) entry which is preliminary data.</text>
</comment>
<evidence type="ECO:0000256" key="1">
    <source>
        <dbReference type="ARBA" id="ARBA00023054"/>
    </source>
</evidence>
<name>A0A545TZ30_9GAMM</name>
<dbReference type="InterPro" id="IPR009057">
    <property type="entry name" value="Homeodomain-like_sf"/>
</dbReference>
<dbReference type="InterPro" id="IPR050109">
    <property type="entry name" value="HTH-type_TetR-like_transc_reg"/>
</dbReference>
<dbReference type="RefSeq" id="WP_142903459.1">
    <property type="nucleotide sequence ID" value="NZ_ML660090.1"/>
</dbReference>
<sequence length="202" mass="22380">MTVITELVADGSITNPESAKGKLIQCAARLFNTKGFDRTTVRDIAREVGILSGSIFHHFPNKEAILCGVMREAVLIATSKMRAALALADTPEARLQALIHCELESIHGLNGDGFALLVNEWRSLGPDNQAEVLALRDVYEQLWLDVLDQVRAAGLIDMDTFLVRRFLVGALSNTYTWFHLDGDMTLQQLAHQALKLIVRPDQ</sequence>
<feature type="domain" description="HTH tetR-type" evidence="4">
    <location>
        <begin position="17"/>
        <end position="77"/>
    </location>
</feature>
<keyword evidence="1" id="KW-0175">Coiled coil</keyword>
<dbReference type="Pfam" id="PF17932">
    <property type="entry name" value="TetR_C_24"/>
    <property type="match status" value="1"/>
</dbReference>
<dbReference type="Proteomes" id="UP000319732">
    <property type="component" value="Unassembled WGS sequence"/>
</dbReference>
<keyword evidence="6" id="KW-1185">Reference proteome</keyword>
<dbReference type="InterPro" id="IPR041490">
    <property type="entry name" value="KstR2_TetR_C"/>
</dbReference>
<protein>
    <submittedName>
        <fullName evidence="5">TetR/AcrR family transcriptional regulator</fullName>
    </submittedName>
</protein>
<evidence type="ECO:0000256" key="3">
    <source>
        <dbReference type="PROSITE-ProRule" id="PRU00335"/>
    </source>
</evidence>
<dbReference type="PANTHER" id="PTHR30055:SF183">
    <property type="entry name" value="NUCLEOID OCCLUSION FACTOR SLMA"/>
    <property type="match status" value="1"/>
</dbReference>
<dbReference type="OrthoDB" id="5982141at2"/>
<dbReference type="GO" id="GO:0000976">
    <property type="term" value="F:transcription cis-regulatory region binding"/>
    <property type="evidence" value="ECO:0007669"/>
    <property type="project" value="TreeGrafter"/>
</dbReference>
<dbReference type="InterPro" id="IPR036271">
    <property type="entry name" value="Tet_transcr_reg_TetR-rel_C_sf"/>
</dbReference>
<evidence type="ECO:0000259" key="4">
    <source>
        <dbReference type="PROSITE" id="PS50977"/>
    </source>
</evidence>
<dbReference type="InterPro" id="IPR001647">
    <property type="entry name" value="HTH_TetR"/>
</dbReference>
<reference evidence="5 6" key="1">
    <citation type="submission" date="2019-06" db="EMBL/GenBank/DDBJ databases">
        <title>Whole genome sequence for Cellvibrionaceae sp. R142.</title>
        <authorList>
            <person name="Wang G."/>
        </authorList>
    </citation>
    <scope>NUCLEOTIDE SEQUENCE [LARGE SCALE GENOMIC DNA]</scope>
    <source>
        <strain evidence="5 6">R142</strain>
    </source>
</reference>
<accession>A0A545TZ30</accession>
<dbReference type="EMBL" id="VHSG01000007">
    <property type="protein sequence ID" value="TQV82443.1"/>
    <property type="molecule type" value="Genomic_DNA"/>
</dbReference>